<dbReference type="Pfam" id="PF01327">
    <property type="entry name" value="Pep_deformylase"/>
    <property type="match status" value="1"/>
</dbReference>
<dbReference type="CDD" id="cd00487">
    <property type="entry name" value="Pep_deformylase"/>
    <property type="match status" value="1"/>
</dbReference>
<keyword evidence="2 4" id="KW-0479">Metal-binding</keyword>
<dbReference type="Gene3D" id="3.90.45.10">
    <property type="entry name" value="Peptide deformylase"/>
    <property type="match status" value="1"/>
</dbReference>
<evidence type="ECO:0000256" key="3">
    <source>
        <dbReference type="ARBA" id="ARBA00022801"/>
    </source>
</evidence>
<dbReference type="GO" id="GO:0046872">
    <property type="term" value="F:metal ion binding"/>
    <property type="evidence" value="ECO:0007669"/>
    <property type="project" value="UniProtKB-KW"/>
</dbReference>
<evidence type="ECO:0000256" key="4">
    <source>
        <dbReference type="HAMAP-Rule" id="MF_00163"/>
    </source>
</evidence>
<dbReference type="GO" id="GO:0006412">
    <property type="term" value="P:translation"/>
    <property type="evidence" value="ECO:0007669"/>
    <property type="project" value="UniProtKB-UniRule"/>
</dbReference>
<dbReference type="PRINTS" id="PR01576">
    <property type="entry name" value="PDEFORMYLASE"/>
</dbReference>
<sequence>MDSNILPIYLYGADVLRETAREADLSEREHIATLVEEMKNTLKSADGCGLAAPQVGVSERILIVDGTVVADVYDYLKDFRRTMINPVLLEESKEQCTYSEGCLSVPGIYAEVRRPSKIKVEYYNEDLEKVTEEFDKFACRMIQHEMEHLEGHLFVDNVAPIRRKMITRKLQNIAKGRISARYKTRQ</sequence>
<dbReference type="SUPFAM" id="SSF56420">
    <property type="entry name" value="Peptide deformylase"/>
    <property type="match status" value="1"/>
</dbReference>
<feature type="active site" evidence="4">
    <location>
        <position position="145"/>
    </location>
</feature>
<evidence type="ECO:0000256" key="1">
    <source>
        <dbReference type="ARBA" id="ARBA00010759"/>
    </source>
</evidence>
<comment type="cofactor">
    <cofactor evidence="4">
        <name>Fe(2+)</name>
        <dbReference type="ChEBI" id="CHEBI:29033"/>
    </cofactor>
    <text evidence="4">Binds 1 Fe(2+) ion.</text>
</comment>
<comment type="function">
    <text evidence="4">Removes the formyl group from the N-terminal Met of newly synthesized proteins. Requires at least a dipeptide for an efficient rate of reaction. N-terminal L-methionine is a prerequisite for activity but the enzyme has broad specificity at other positions.</text>
</comment>
<reference evidence="5" key="2">
    <citation type="journal article" date="2021" name="PeerJ">
        <title>Extensive microbial diversity within the chicken gut microbiome revealed by metagenomics and culture.</title>
        <authorList>
            <person name="Gilroy R."/>
            <person name="Ravi A."/>
            <person name="Getino M."/>
            <person name="Pursley I."/>
            <person name="Horton D.L."/>
            <person name="Alikhan N.F."/>
            <person name="Baker D."/>
            <person name="Gharbi K."/>
            <person name="Hall N."/>
            <person name="Watson M."/>
            <person name="Adriaenssens E.M."/>
            <person name="Foster-Nyarko E."/>
            <person name="Jarju S."/>
            <person name="Secka A."/>
            <person name="Antonio M."/>
            <person name="Oren A."/>
            <person name="Chaudhuri R.R."/>
            <person name="La Ragione R."/>
            <person name="Hildebrand F."/>
            <person name="Pallen M.J."/>
        </authorList>
    </citation>
    <scope>NUCLEOTIDE SEQUENCE</scope>
    <source>
        <strain evidence="5">G3-8215</strain>
    </source>
</reference>
<evidence type="ECO:0000313" key="5">
    <source>
        <dbReference type="EMBL" id="MBO8482868.1"/>
    </source>
</evidence>
<dbReference type="EMBL" id="JADILV010000012">
    <property type="protein sequence ID" value="MBO8482868.1"/>
    <property type="molecule type" value="Genomic_DNA"/>
</dbReference>
<dbReference type="AlphaFoldDB" id="A0A940DT44"/>
<dbReference type="HAMAP" id="MF_00163">
    <property type="entry name" value="Pep_deformylase"/>
    <property type="match status" value="1"/>
</dbReference>
<name>A0A940DT44_9BACT</name>
<organism evidence="5 6">
    <name type="scientific">Candidatus Cryptobacteroides avicola</name>
    <dbReference type="NCBI Taxonomy" id="2840757"/>
    <lineage>
        <taxon>Bacteria</taxon>
        <taxon>Pseudomonadati</taxon>
        <taxon>Bacteroidota</taxon>
        <taxon>Bacteroidia</taxon>
        <taxon>Bacteroidales</taxon>
        <taxon>Candidatus Cryptobacteroides</taxon>
    </lineage>
</organism>
<keyword evidence="3 4" id="KW-0378">Hydrolase</keyword>
<dbReference type="NCBIfam" id="NF001159">
    <property type="entry name" value="PRK00150.1-3"/>
    <property type="match status" value="1"/>
</dbReference>
<keyword evidence="4" id="KW-0408">Iron</keyword>
<keyword evidence="4" id="KW-0648">Protein biosynthesis</keyword>
<evidence type="ECO:0000256" key="2">
    <source>
        <dbReference type="ARBA" id="ARBA00022723"/>
    </source>
</evidence>
<feature type="binding site" evidence="4">
    <location>
        <position position="148"/>
    </location>
    <ligand>
        <name>Fe cation</name>
        <dbReference type="ChEBI" id="CHEBI:24875"/>
    </ligand>
</feature>
<dbReference type="NCBIfam" id="TIGR00079">
    <property type="entry name" value="pept_deformyl"/>
    <property type="match status" value="1"/>
</dbReference>
<dbReference type="Proteomes" id="UP000725002">
    <property type="component" value="Unassembled WGS sequence"/>
</dbReference>
<feature type="binding site" evidence="4">
    <location>
        <position position="102"/>
    </location>
    <ligand>
        <name>Fe cation</name>
        <dbReference type="ChEBI" id="CHEBI:24875"/>
    </ligand>
</feature>
<protein>
    <recommendedName>
        <fullName evidence="4">Peptide deformylase</fullName>
        <shortName evidence="4">PDF</shortName>
        <ecNumber evidence="4">3.5.1.88</ecNumber>
    </recommendedName>
    <alternativeName>
        <fullName evidence="4">Polypeptide deformylase</fullName>
    </alternativeName>
</protein>
<accession>A0A940DT44</accession>
<comment type="caution">
    <text evidence="5">The sequence shown here is derived from an EMBL/GenBank/DDBJ whole genome shotgun (WGS) entry which is preliminary data.</text>
</comment>
<comment type="similarity">
    <text evidence="1 4">Belongs to the polypeptide deformylase family.</text>
</comment>
<feature type="binding site" evidence="4">
    <location>
        <position position="144"/>
    </location>
    <ligand>
        <name>Fe cation</name>
        <dbReference type="ChEBI" id="CHEBI:24875"/>
    </ligand>
</feature>
<dbReference type="GO" id="GO:0042586">
    <property type="term" value="F:peptide deformylase activity"/>
    <property type="evidence" value="ECO:0007669"/>
    <property type="project" value="UniProtKB-UniRule"/>
</dbReference>
<proteinExistence type="inferred from homology"/>
<dbReference type="EC" id="3.5.1.88" evidence="4"/>
<dbReference type="PIRSF" id="PIRSF004749">
    <property type="entry name" value="Pep_def"/>
    <property type="match status" value="1"/>
</dbReference>
<dbReference type="PANTHER" id="PTHR10458">
    <property type="entry name" value="PEPTIDE DEFORMYLASE"/>
    <property type="match status" value="1"/>
</dbReference>
<comment type="catalytic activity">
    <reaction evidence="4">
        <text>N-terminal N-formyl-L-methionyl-[peptide] + H2O = N-terminal L-methionyl-[peptide] + formate</text>
        <dbReference type="Rhea" id="RHEA:24420"/>
        <dbReference type="Rhea" id="RHEA-COMP:10639"/>
        <dbReference type="Rhea" id="RHEA-COMP:10640"/>
        <dbReference type="ChEBI" id="CHEBI:15377"/>
        <dbReference type="ChEBI" id="CHEBI:15740"/>
        <dbReference type="ChEBI" id="CHEBI:49298"/>
        <dbReference type="ChEBI" id="CHEBI:64731"/>
        <dbReference type="EC" id="3.5.1.88"/>
    </reaction>
</comment>
<reference evidence="5" key="1">
    <citation type="submission" date="2020-10" db="EMBL/GenBank/DDBJ databases">
        <authorList>
            <person name="Gilroy R."/>
        </authorList>
    </citation>
    <scope>NUCLEOTIDE SEQUENCE</scope>
    <source>
        <strain evidence="5">G3-8215</strain>
    </source>
</reference>
<evidence type="ECO:0000313" key="6">
    <source>
        <dbReference type="Proteomes" id="UP000725002"/>
    </source>
</evidence>
<gene>
    <name evidence="4 5" type="primary">def</name>
    <name evidence="5" type="ORF">IAB75_01935</name>
</gene>
<dbReference type="InterPro" id="IPR036821">
    <property type="entry name" value="Peptide_deformylase_sf"/>
</dbReference>
<dbReference type="InterPro" id="IPR023635">
    <property type="entry name" value="Peptide_deformylase"/>
</dbReference>
<dbReference type="PANTHER" id="PTHR10458:SF22">
    <property type="entry name" value="PEPTIDE DEFORMYLASE"/>
    <property type="match status" value="1"/>
</dbReference>